<dbReference type="AlphaFoldDB" id="E1YAA3"/>
<organism evidence="1">
    <name type="scientific">uncultured Desulfobacterium sp</name>
    <dbReference type="NCBI Taxonomy" id="201089"/>
    <lineage>
        <taxon>Bacteria</taxon>
        <taxon>Pseudomonadati</taxon>
        <taxon>Thermodesulfobacteriota</taxon>
        <taxon>Desulfobacteria</taxon>
        <taxon>Desulfobacterales</taxon>
        <taxon>Desulfobacteriaceae</taxon>
        <taxon>Desulfobacterium</taxon>
        <taxon>environmental samples</taxon>
    </lineage>
</organism>
<proteinExistence type="predicted"/>
<name>E1YAA3_9BACT</name>
<accession>E1YAA3</accession>
<protein>
    <recommendedName>
        <fullName evidence="2">YkgJ family cysteine cluster protein</fullName>
    </recommendedName>
</protein>
<dbReference type="PANTHER" id="PTHR35866:SF1">
    <property type="entry name" value="YKGJ FAMILY CYSTEINE CLUSTER PROTEIN"/>
    <property type="match status" value="1"/>
</dbReference>
<dbReference type="EMBL" id="FR695866">
    <property type="protein sequence ID" value="CBX27497.1"/>
    <property type="molecule type" value="Genomic_DNA"/>
</dbReference>
<reference evidence="1" key="1">
    <citation type="journal article" date="2011" name="Environ. Microbiol.">
        <title>Genomic insights into the metabolic potential of the polycyclic aromatic hydrocarbon degrading sulfate-reducing Deltaproteobacterium N47.</title>
        <authorList>
            <person name="Bergmann F."/>
            <person name="Selesi D."/>
            <person name="Weinmaier T."/>
            <person name="Tischler P."/>
            <person name="Rattei T."/>
            <person name="Meckenstock R.U."/>
        </authorList>
    </citation>
    <scope>NUCLEOTIDE SEQUENCE</scope>
</reference>
<gene>
    <name evidence="1" type="ORF">N47_H23190</name>
</gene>
<sequence>MRSKQVVLPEDIFKCTTCGDCCKGYGGTYVTKEDIVAISKYIKTDPDSFVSKYCTISCNKPVLKQGTNKYCIFWDRICTIHPVKPRMCRQWPFIKSIIADVDNWYVMGGLCPGIHTDVPPADVLECVARELSKKS</sequence>
<dbReference type="InterPro" id="IPR005358">
    <property type="entry name" value="Puta_zinc/iron-chelating_dom"/>
</dbReference>
<dbReference type="PANTHER" id="PTHR35866">
    <property type="entry name" value="PUTATIVE-RELATED"/>
    <property type="match status" value="1"/>
</dbReference>
<evidence type="ECO:0000313" key="1">
    <source>
        <dbReference type="EMBL" id="CBX27497.1"/>
    </source>
</evidence>
<evidence type="ECO:0008006" key="2">
    <source>
        <dbReference type="Google" id="ProtNLM"/>
    </source>
</evidence>
<dbReference type="Pfam" id="PF03692">
    <property type="entry name" value="CxxCxxCC"/>
    <property type="match status" value="1"/>
</dbReference>